<organism evidence="2 3">
    <name type="scientific">Paraburkholderia phytofirmans OLGA172</name>
    <dbReference type="NCBI Taxonomy" id="1417228"/>
    <lineage>
        <taxon>Bacteria</taxon>
        <taxon>Pseudomonadati</taxon>
        <taxon>Pseudomonadota</taxon>
        <taxon>Betaproteobacteria</taxon>
        <taxon>Burkholderiales</taxon>
        <taxon>Burkholderiaceae</taxon>
        <taxon>Paraburkholderia</taxon>
    </lineage>
</organism>
<evidence type="ECO:0000256" key="1">
    <source>
        <dbReference type="SAM" id="MobiDB-lite"/>
    </source>
</evidence>
<proteinExistence type="predicted"/>
<dbReference type="AlphaFoldDB" id="A0A160FIZ4"/>
<dbReference type="EMBL" id="CP014578">
    <property type="protein sequence ID" value="ANB72231.1"/>
    <property type="molecule type" value="Genomic_DNA"/>
</dbReference>
<gene>
    <name evidence="2" type="ORF">AYM40_07550</name>
</gene>
<name>A0A160FIZ4_9BURK</name>
<feature type="region of interest" description="Disordered" evidence="1">
    <location>
        <begin position="354"/>
        <end position="376"/>
    </location>
</feature>
<protein>
    <submittedName>
        <fullName evidence="2">Uncharacterized protein</fullName>
    </submittedName>
</protein>
<dbReference type="OrthoDB" id="9819674at2"/>
<sequence length="423" mass="47250">MRKPAPATPTPCPHVDDALHRAIQLLRELDTTLDEGVSAIEPEVLVWILEQREPALIDAVKANGQSGEFLECLRFVQRLRARAEGRHVRVHLDAEEEISCSFDDCECGRPTREDFEHVLRREKHHRRHESARRAVRALRLAMAYGERSAPPGHPFAWTGPATGRRIEVREPLPFITPVSRLFAHRPHTGFIATVDALPPGLCNATTSRHMLVVDASRHDVSPFGRRFDRRHWHCETRVFRNTALHTTLVPFFALECGAVLLPLDELFAHASRFGTELPVLYVRPKGTCLVVYPIPVAALQRKLESVTPSRVERTLDELGGLDRLQATSASPMQRQTGQAMPLLNLHLADLDAAPGTSDPSPLASPEPRPADGFTPNAAENMLDAVLTVLRQDITSTWFVVPETDRNSRCFNPGAEHALFFTGR</sequence>
<evidence type="ECO:0000313" key="2">
    <source>
        <dbReference type="EMBL" id="ANB72231.1"/>
    </source>
</evidence>
<evidence type="ECO:0000313" key="3">
    <source>
        <dbReference type="Proteomes" id="UP000076852"/>
    </source>
</evidence>
<accession>A0A160FIZ4</accession>
<dbReference type="KEGG" id="buz:AYM40_07550"/>
<keyword evidence="3" id="KW-1185">Reference proteome</keyword>
<dbReference type="RefSeq" id="WP_063495669.1">
    <property type="nucleotide sequence ID" value="NZ_CP014578.1"/>
</dbReference>
<reference evidence="2 3" key="1">
    <citation type="journal article" date="2016" name="Gene">
        <title>PacBio SMRT assembly of a complex multi-replicon genome reveals chlorocatechol degradative operon in a region of genome plasticity.</title>
        <authorList>
            <person name="Ricker N."/>
            <person name="Shen S.Y."/>
            <person name="Goordial J."/>
            <person name="Jin S."/>
            <person name="Fulthorpe R.R."/>
        </authorList>
    </citation>
    <scope>NUCLEOTIDE SEQUENCE [LARGE SCALE GENOMIC DNA]</scope>
    <source>
        <strain evidence="2 3">OLGA172</strain>
    </source>
</reference>
<dbReference type="Proteomes" id="UP000076852">
    <property type="component" value="Chromosome 1"/>
</dbReference>